<dbReference type="Pfam" id="PF07495">
    <property type="entry name" value="Y_Y_Y"/>
    <property type="match status" value="1"/>
</dbReference>
<dbReference type="Gene3D" id="3.30.565.10">
    <property type="entry name" value="Histidine kinase-like ATPase, C-terminal domain"/>
    <property type="match status" value="1"/>
</dbReference>
<evidence type="ECO:0000256" key="3">
    <source>
        <dbReference type="ARBA" id="ARBA00022553"/>
    </source>
</evidence>
<dbReference type="OrthoDB" id="9809670at2"/>
<dbReference type="InterPro" id="IPR036097">
    <property type="entry name" value="HisK_dim/P_sf"/>
</dbReference>
<feature type="domain" description="Histidine kinase" evidence="5">
    <location>
        <begin position="1024"/>
        <end position="1241"/>
    </location>
</feature>
<dbReference type="Pfam" id="PF07494">
    <property type="entry name" value="Reg_prop"/>
    <property type="match status" value="9"/>
</dbReference>
<evidence type="ECO:0000313" key="7">
    <source>
        <dbReference type="EMBL" id="AUD00650.1"/>
    </source>
</evidence>
<feature type="domain" description="PAC" evidence="6">
    <location>
        <begin position="954"/>
        <end position="1006"/>
    </location>
</feature>
<dbReference type="InterPro" id="IPR003661">
    <property type="entry name" value="HisK_dim/P_dom"/>
</dbReference>
<sequence>MKSPFNTAVFFIYIICLPLNIIQAQSIKFNHINTNQGLSQSHVYAILKDKKGFMWFGSEDGLNKYDGYKFTQYKQDLTNKSSICNSNVQDILEDKEGNFWIATANGLDRFDRAKNKFIHYPDGQNNYNINDIFQDSKSRIWLGTESGLFLFNVHTGSYTSYQEVTKKRRSKFSATINRIIEDGNSDLWFGTDDGLYRYNSKIRQVTGYFKDSLTKNSIRSDWVKDLYKDRAGNIWIGTHGGGLSLYNRATNSFHSFQHNPHNPFTIAHNDILSIMEDKGGNLWVGTENGGISIYNPASHKFTTYKYNPEDNSSLNNNSVYCLYRDDADNIWIGTYAGGVNFVPKFGDKFVSYHQIANDANSLSNNLVLSICGASTGNAVWIGTDGGGLNLFDRKTKNFTHYIHNDKNKNSPSNDYVISVIRVSPDILGLGYHNGGFDLFNEKTGVFTHHLPKVNDSQSLSISDVNNMFRDKDGNLWIGTWKGGLNFYNVSNNSFVHYRTNLDDKTSISDDIVTTVFQDKKGAIWVGTYKGLNLLDRDRKKFRRFQHDNQNKLSISNDNVQSILGANDGNLWIGTVGGGLNYFDAHKQTFKSYTEKDGLASNVVFAIQKDHTNKLWLSTNNGLSLFDPKTETFRNFSISDGLQGNEFRDNSSYQTPDGQLFFGGVNGFSTFYPDSLNDNTFIPPVYITDFQVFNKSISVGDKDQLLQKQISETRSITLSYKQSVFTFEYSALNYTVSEKNKYAYRLEGFDKEWNYVGTKRTATYTNLDPGTYVFRVKAANNDGVWNNVGTSLTVIITPPFWLTWWFKSLMALMLLSGLYALYRLRVKGIEAQQLILQNQVLARTSEVLQQKQELQDQALYVQLLQAKVEQQAAEQQLQESEQRFREIAENVDEVFWVHSAQPFQLLYVNPAFERVLNTTFQQAQKEPFLFMKTVLLEDRPAVSAFFEQYKAGIAGQLYYRTEVKGEPLRWLMIRTFIIRNEAGEVLRHIGIANDVTDQKEKEFVLQQALRREQELNQLKSQFVSTASHEFRTPLTTIQSSTELIELYLNSPTVSARGAISKHLGVIKQEINHFTSLLTDILTIGKIESGKVHFVPNWVDIVSISKEVIETHFSHRSDNRSVQLSIEGTERMVYVDAKLINHVLINLVSNAFKFSTKSPHLRLIFSDESVVFQVIDEGIGIPVSELSNLFQPFFRASNTNEAPGTGLGLVIARQFVELNGGQLELTSEEKKGTTCTVTLKSAKANETAST</sequence>
<dbReference type="InterPro" id="IPR000700">
    <property type="entry name" value="PAS-assoc_C"/>
</dbReference>
<dbReference type="InterPro" id="IPR035965">
    <property type="entry name" value="PAS-like_dom_sf"/>
</dbReference>
<dbReference type="SUPFAM" id="SSF63829">
    <property type="entry name" value="Calcium-dependent phosphotriesterase"/>
    <property type="match status" value="2"/>
</dbReference>
<evidence type="ECO:0000313" key="8">
    <source>
        <dbReference type="Proteomes" id="UP000232883"/>
    </source>
</evidence>
<dbReference type="InterPro" id="IPR011123">
    <property type="entry name" value="Y_Y_Y"/>
</dbReference>
<dbReference type="NCBIfam" id="TIGR00229">
    <property type="entry name" value="sensory_box"/>
    <property type="match status" value="1"/>
</dbReference>
<dbReference type="Gene3D" id="1.10.287.130">
    <property type="match status" value="1"/>
</dbReference>
<dbReference type="SMART" id="SM00388">
    <property type="entry name" value="HisKA"/>
    <property type="match status" value="1"/>
</dbReference>
<dbReference type="RefSeq" id="WP_100986075.1">
    <property type="nucleotide sequence ID" value="NZ_CP025096.1"/>
</dbReference>
<dbReference type="AlphaFoldDB" id="A0A2K8YSR3"/>
<dbReference type="InterPro" id="IPR004358">
    <property type="entry name" value="Sig_transdc_His_kin-like_C"/>
</dbReference>
<dbReference type="PROSITE" id="PS50109">
    <property type="entry name" value="HIS_KIN"/>
    <property type="match status" value="1"/>
</dbReference>
<dbReference type="CDD" id="cd00082">
    <property type="entry name" value="HisKA"/>
    <property type="match status" value="1"/>
</dbReference>
<dbReference type="InterPro" id="IPR000014">
    <property type="entry name" value="PAS"/>
</dbReference>
<dbReference type="EMBL" id="CP025096">
    <property type="protein sequence ID" value="AUD00650.1"/>
    <property type="molecule type" value="Genomic_DNA"/>
</dbReference>
<organism evidence="7 8">
    <name type="scientific">Spirosoma pollinicola</name>
    <dbReference type="NCBI Taxonomy" id="2057025"/>
    <lineage>
        <taxon>Bacteria</taxon>
        <taxon>Pseudomonadati</taxon>
        <taxon>Bacteroidota</taxon>
        <taxon>Cytophagia</taxon>
        <taxon>Cytophagales</taxon>
        <taxon>Cytophagaceae</taxon>
        <taxon>Spirosoma</taxon>
    </lineage>
</organism>
<evidence type="ECO:0000256" key="1">
    <source>
        <dbReference type="ARBA" id="ARBA00000085"/>
    </source>
</evidence>
<accession>A0A2K8YSR3</accession>
<dbReference type="GO" id="GO:0000155">
    <property type="term" value="F:phosphorelay sensor kinase activity"/>
    <property type="evidence" value="ECO:0007669"/>
    <property type="project" value="InterPro"/>
</dbReference>
<keyword evidence="3" id="KW-0597">Phosphoprotein</keyword>
<dbReference type="SUPFAM" id="SSF55874">
    <property type="entry name" value="ATPase domain of HSP90 chaperone/DNA topoisomerase II/histidine kinase"/>
    <property type="match status" value="1"/>
</dbReference>
<dbReference type="InterPro" id="IPR015943">
    <property type="entry name" value="WD40/YVTN_repeat-like_dom_sf"/>
</dbReference>
<feature type="coiled-coil region" evidence="4">
    <location>
        <begin position="862"/>
        <end position="889"/>
    </location>
</feature>
<dbReference type="Pfam" id="PF00512">
    <property type="entry name" value="HisKA"/>
    <property type="match status" value="1"/>
</dbReference>
<reference evidence="7 8" key="1">
    <citation type="submission" date="2017-11" db="EMBL/GenBank/DDBJ databases">
        <title>Taxonomic description and genome sequences of Spirosoma HA7 sp. nov., isolated from pollen microhabitat of Corylus avellana.</title>
        <authorList>
            <person name="Ambika Manirajan B."/>
            <person name="Suarez C."/>
            <person name="Ratering S."/>
            <person name="Geissler-Plaum R."/>
            <person name="Cardinale M."/>
            <person name="Sylvia S."/>
        </authorList>
    </citation>
    <scope>NUCLEOTIDE SEQUENCE [LARGE SCALE GENOMIC DNA]</scope>
    <source>
        <strain evidence="7 8">HA7</strain>
    </source>
</reference>
<dbReference type="Proteomes" id="UP000232883">
    <property type="component" value="Chromosome"/>
</dbReference>
<evidence type="ECO:0000256" key="4">
    <source>
        <dbReference type="SAM" id="Coils"/>
    </source>
</evidence>
<dbReference type="InterPro" id="IPR036116">
    <property type="entry name" value="FN3_sf"/>
</dbReference>
<dbReference type="CDD" id="cd00130">
    <property type="entry name" value="PAS"/>
    <property type="match status" value="1"/>
</dbReference>
<dbReference type="KEGG" id="spir:CWM47_01745"/>
<dbReference type="InterPro" id="IPR036890">
    <property type="entry name" value="HATPase_C_sf"/>
</dbReference>
<dbReference type="CDD" id="cd00075">
    <property type="entry name" value="HATPase"/>
    <property type="match status" value="1"/>
</dbReference>
<dbReference type="FunFam" id="2.60.40.10:FF:000791">
    <property type="entry name" value="Two-component system sensor histidine kinase/response regulator"/>
    <property type="match status" value="1"/>
</dbReference>
<dbReference type="InterPro" id="IPR013783">
    <property type="entry name" value="Ig-like_fold"/>
</dbReference>
<dbReference type="EC" id="2.7.13.3" evidence="2"/>
<dbReference type="InterPro" id="IPR003594">
    <property type="entry name" value="HATPase_dom"/>
</dbReference>
<dbReference type="InterPro" id="IPR011110">
    <property type="entry name" value="Reg_prop"/>
</dbReference>
<dbReference type="PROSITE" id="PS50113">
    <property type="entry name" value="PAC"/>
    <property type="match status" value="1"/>
</dbReference>
<gene>
    <name evidence="7" type="ORF">CWM47_01745</name>
</gene>
<comment type="catalytic activity">
    <reaction evidence="1">
        <text>ATP + protein L-histidine = ADP + protein N-phospho-L-histidine.</text>
        <dbReference type="EC" id="2.7.13.3"/>
    </reaction>
</comment>
<keyword evidence="8" id="KW-1185">Reference proteome</keyword>
<name>A0A2K8YSR3_9BACT</name>
<dbReference type="InterPro" id="IPR005467">
    <property type="entry name" value="His_kinase_dom"/>
</dbReference>
<proteinExistence type="predicted"/>
<dbReference type="SUPFAM" id="SSF55785">
    <property type="entry name" value="PYP-like sensor domain (PAS domain)"/>
    <property type="match status" value="1"/>
</dbReference>
<evidence type="ECO:0000259" key="5">
    <source>
        <dbReference type="PROSITE" id="PS50109"/>
    </source>
</evidence>
<keyword evidence="7" id="KW-0418">Kinase</keyword>
<dbReference type="Gene3D" id="2.60.40.10">
    <property type="entry name" value="Immunoglobulins"/>
    <property type="match status" value="1"/>
</dbReference>
<dbReference type="Gene3D" id="3.30.450.20">
    <property type="entry name" value="PAS domain"/>
    <property type="match status" value="1"/>
</dbReference>
<dbReference type="PRINTS" id="PR00344">
    <property type="entry name" value="BCTRLSENSOR"/>
</dbReference>
<keyword evidence="4" id="KW-0175">Coiled coil</keyword>
<dbReference type="Pfam" id="PF02518">
    <property type="entry name" value="HATPase_c"/>
    <property type="match status" value="1"/>
</dbReference>
<dbReference type="PANTHER" id="PTHR43547">
    <property type="entry name" value="TWO-COMPONENT HISTIDINE KINASE"/>
    <property type="match status" value="1"/>
</dbReference>
<evidence type="ECO:0000259" key="6">
    <source>
        <dbReference type="PROSITE" id="PS50113"/>
    </source>
</evidence>
<evidence type="ECO:0000256" key="2">
    <source>
        <dbReference type="ARBA" id="ARBA00012438"/>
    </source>
</evidence>
<dbReference type="SUPFAM" id="SSF47384">
    <property type="entry name" value="Homodimeric domain of signal transducing histidine kinase"/>
    <property type="match status" value="1"/>
</dbReference>
<dbReference type="PANTHER" id="PTHR43547:SF2">
    <property type="entry name" value="HYBRID SIGNAL TRANSDUCTION HISTIDINE KINASE C"/>
    <property type="match status" value="1"/>
</dbReference>
<keyword evidence="7" id="KW-0808">Transferase</keyword>
<protein>
    <recommendedName>
        <fullName evidence="2">histidine kinase</fullName>
        <ecNumber evidence="2">2.7.13.3</ecNumber>
    </recommendedName>
</protein>
<dbReference type="CDD" id="cd00146">
    <property type="entry name" value="PKD"/>
    <property type="match status" value="1"/>
</dbReference>
<dbReference type="Gene3D" id="2.130.10.10">
    <property type="entry name" value="YVTN repeat-like/Quinoprotein amine dehydrogenase"/>
    <property type="match status" value="2"/>
</dbReference>
<dbReference type="SUPFAM" id="SSF49265">
    <property type="entry name" value="Fibronectin type III"/>
    <property type="match status" value="1"/>
</dbReference>
<dbReference type="SMART" id="SM00387">
    <property type="entry name" value="HATPase_c"/>
    <property type="match status" value="1"/>
</dbReference>